<dbReference type="Proteomes" id="UP000277671">
    <property type="component" value="Unassembled WGS sequence"/>
</dbReference>
<organism evidence="1 2">
    <name type="scientific">Micromonospora pisi</name>
    <dbReference type="NCBI Taxonomy" id="589240"/>
    <lineage>
        <taxon>Bacteria</taxon>
        <taxon>Bacillati</taxon>
        <taxon>Actinomycetota</taxon>
        <taxon>Actinomycetes</taxon>
        <taxon>Micromonosporales</taxon>
        <taxon>Micromonosporaceae</taxon>
        <taxon>Micromonospora</taxon>
    </lineage>
</organism>
<gene>
    <name evidence="1" type="ORF">BDK92_3574</name>
</gene>
<protein>
    <submittedName>
        <fullName evidence="1">Uncharacterized protein</fullName>
    </submittedName>
</protein>
<sequence length="69" mass="7549">MGGNPTADRLTRGVLSRRSGDRDLVEAHAYPSRLMNADRRVAKDVVGCRAIFVAGWYAMTPGCHIACEE</sequence>
<reference evidence="1 2" key="1">
    <citation type="submission" date="2018-10" db="EMBL/GenBank/DDBJ databases">
        <title>Sequencing the genomes of 1000 actinobacteria strains.</title>
        <authorList>
            <person name="Klenk H.-P."/>
        </authorList>
    </citation>
    <scope>NUCLEOTIDE SEQUENCE [LARGE SCALE GENOMIC DNA]</scope>
    <source>
        <strain evidence="1 2">DSM 45175</strain>
    </source>
</reference>
<dbReference type="AlphaFoldDB" id="A0A495JLM3"/>
<proteinExistence type="predicted"/>
<evidence type="ECO:0000313" key="2">
    <source>
        <dbReference type="Proteomes" id="UP000277671"/>
    </source>
</evidence>
<name>A0A495JLM3_9ACTN</name>
<evidence type="ECO:0000313" key="1">
    <source>
        <dbReference type="EMBL" id="RKR89234.1"/>
    </source>
</evidence>
<comment type="caution">
    <text evidence="1">The sequence shown here is derived from an EMBL/GenBank/DDBJ whole genome shotgun (WGS) entry which is preliminary data.</text>
</comment>
<dbReference type="EMBL" id="RBKT01000001">
    <property type="protein sequence ID" value="RKR89234.1"/>
    <property type="molecule type" value="Genomic_DNA"/>
</dbReference>
<accession>A0A495JLM3</accession>
<keyword evidence="2" id="KW-1185">Reference proteome</keyword>